<dbReference type="CDD" id="cd07067">
    <property type="entry name" value="HP_PGM_like"/>
    <property type="match status" value="1"/>
</dbReference>
<dbReference type="InterPro" id="IPR050275">
    <property type="entry name" value="PGM_Phosphatase"/>
</dbReference>
<dbReference type="Pfam" id="PF00300">
    <property type="entry name" value="His_Phos_1"/>
    <property type="match status" value="1"/>
</dbReference>
<sequence length="300" mass="34231">MATVQNTPQLRGEEVGSLQTMAPSPPQMVFQSPSIILHKQLSEVEEKPPLDLTLFLIRHGEASHNVLEKLAKEEALQQALKEGLKADDDLTKERVELARQRVLLDDNLFDAPLSDLGKEEARGARAALASLSDAENLPFPEEILVSPLTRTLETANLVFPHHSNVHVREELRERCTGKPPDTRSPTDQLRSRISFSRFSMDRLAELTTLQHSQQQYEKQKKEENKSMLRERTRQLFRLLAECPPTQKSIAVVTHKAYLRELERGPFGNPESPEFKNGEIRVYKIRLHPETEFIEHASRIV</sequence>
<accession>A0AAD2CUD3</accession>
<dbReference type="InterPro" id="IPR013078">
    <property type="entry name" value="His_Pase_superF_clade-1"/>
</dbReference>
<evidence type="ECO:0000313" key="2">
    <source>
        <dbReference type="EMBL" id="CAJ1943573.1"/>
    </source>
</evidence>
<dbReference type="AlphaFoldDB" id="A0AAD2CUD3"/>
<evidence type="ECO:0000256" key="1">
    <source>
        <dbReference type="SAM" id="MobiDB-lite"/>
    </source>
</evidence>
<evidence type="ECO:0000313" key="3">
    <source>
        <dbReference type="Proteomes" id="UP001295423"/>
    </source>
</evidence>
<dbReference type="InterPro" id="IPR029033">
    <property type="entry name" value="His_PPase_superfam"/>
</dbReference>
<feature type="region of interest" description="Disordered" evidence="1">
    <location>
        <begin position="1"/>
        <end position="24"/>
    </location>
</feature>
<name>A0AAD2CUD3_9STRA</name>
<keyword evidence="3" id="KW-1185">Reference proteome</keyword>
<dbReference type="SUPFAM" id="SSF53254">
    <property type="entry name" value="Phosphoglycerate mutase-like"/>
    <property type="match status" value="1"/>
</dbReference>
<dbReference type="GO" id="GO:0016791">
    <property type="term" value="F:phosphatase activity"/>
    <property type="evidence" value="ECO:0007669"/>
    <property type="project" value="TreeGrafter"/>
</dbReference>
<gene>
    <name evidence="2" type="ORF">CYCCA115_LOCUS8509</name>
</gene>
<comment type="caution">
    <text evidence="2">The sequence shown here is derived from an EMBL/GenBank/DDBJ whole genome shotgun (WGS) entry which is preliminary data.</text>
</comment>
<dbReference type="GO" id="GO:0005829">
    <property type="term" value="C:cytosol"/>
    <property type="evidence" value="ECO:0007669"/>
    <property type="project" value="TreeGrafter"/>
</dbReference>
<reference evidence="2" key="1">
    <citation type="submission" date="2023-08" db="EMBL/GenBank/DDBJ databases">
        <authorList>
            <person name="Audoor S."/>
            <person name="Bilcke G."/>
        </authorList>
    </citation>
    <scope>NUCLEOTIDE SEQUENCE</scope>
</reference>
<dbReference type="PANTHER" id="PTHR48100:SF44">
    <property type="entry name" value="PHOSPHATASE C1620.13-RELATED"/>
    <property type="match status" value="1"/>
</dbReference>
<dbReference type="PANTHER" id="PTHR48100">
    <property type="entry name" value="BROAD-SPECIFICITY PHOSPHATASE YOR283W-RELATED"/>
    <property type="match status" value="1"/>
</dbReference>
<protein>
    <submittedName>
        <fullName evidence="2">Uncharacterized protein</fullName>
    </submittedName>
</protein>
<dbReference type="Gene3D" id="3.40.50.1240">
    <property type="entry name" value="Phosphoglycerate mutase-like"/>
    <property type="match status" value="1"/>
</dbReference>
<dbReference type="EMBL" id="CAKOGP040001113">
    <property type="protein sequence ID" value="CAJ1943573.1"/>
    <property type="molecule type" value="Genomic_DNA"/>
</dbReference>
<dbReference type="InterPro" id="IPR001345">
    <property type="entry name" value="PG/BPGM_mutase_AS"/>
</dbReference>
<proteinExistence type="predicted"/>
<dbReference type="SMART" id="SM00855">
    <property type="entry name" value="PGAM"/>
    <property type="match status" value="1"/>
</dbReference>
<dbReference type="PROSITE" id="PS00175">
    <property type="entry name" value="PG_MUTASE"/>
    <property type="match status" value="1"/>
</dbReference>
<organism evidence="2 3">
    <name type="scientific">Cylindrotheca closterium</name>
    <dbReference type="NCBI Taxonomy" id="2856"/>
    <lineage>
        <taxon>Eukaryota</taxon>
        <taxon>Sar</taxon>
        <taxon>Stramenopiles</taxon>
        <taxon>Ochrophyta</taxon>
        <taxon>Bacillariophyta</taxon>
        <taxon>Bacillariophyceae</taxon>
        <taxon>Bacillariophycidae</taxon>
        <taxon>Bacillariales</taxon>
        <taxon>Bacillariaceae</taxon>
        <taxon>Cylindrotheca</taxon>
    </lineage>
</organism>
<dbReference type="Proteomes" id="UP001295423">
    <property type="component" value="Unassembled WGS sequence"/>
</dbReference>